<feature type="region of interest" description="Disordered" evidence="1">
    <location>
        <begin position="20"/>
        <end position="40"/>
    </location>
</feature>
<evidence type="ECO:0000313" key="3">
    <source>
        <dbReference type="EMBL" id="QNO42120.1"/>
    </source>
</evidence>
<sequence>MIVTKKRSPYAARKEAVLFPVSKPTEETDGRAKPRPDTDA</sequence>
<dbReference type="AlphaFoldDB" id="A0A7G9Y691"/>
<dbReference type="EMBL" id="MT630742">
    <property type="protein sequence ID" value="QNO42486.1"/>
    <property type="molecule type" value="Genomic_DNA"/>
</dbReference>
<evidence type="ECO:0000313" key="6">
    <source>
        <dbReference type="EMBL" id="QNO42571.1"/>
    </source>
</evidence>
<evidence type="ECO:0000313" key="2">
    <source>
        <dbReference type="EMBL" id="QNO41566.1"/>
    </source>
</evidence>
<evidence type="ECO:0000256" key="1">
    <source>
        <dbReference type="SAM" id="MobiDB-lite"/>
    </source>
</evidence>
<feature type="compositionally biased region" description="Basic and acidic residues" evidence="1">
    <location>
        <begin position="24"/>
        <end position="40"/>
    </location>
</feature>
<dbReference type="EMBL" id="MT630726">
    <property type="protein sequence ID" value="QNO42278.1"/>
    <property type="molecule type" value="Genomic_DNA"/>
</dbReference>
<dbReference type="EMBL" id="MT631127">
    <property type="protein sequence ID" value="QNO45507.1"/>
    <property type="molecule type" value="Genomic_DNA"/>
</dbReference>
<reference evidence="9" key="1">
    <citation type="submission" date="2020-06" db="EMBL/GenBank/DDBJ databases">
        <title>Unique genomic features of the anaerobic methanotrophic archaea.</title>
        <authorList>
            <person name="Chadwick G.L."/>
            <person name="Skennerton C.T."/>
            <person name="Laso-Perez R."/>
            <person name="Leu A.O."/>
            <person name="Speth D.R."/>
            <person name="Yu H."/>
            <person name="Morgan-Lang C."/>
            <person name="Hatzenpichler R."/>
            <person name="Goudeau D."/>
            <person name="Malmstrom R."/>
            <person name="Brazelton W.J."/>
            <person name="Woyke T."/>
            <person name="Hallam S.J."/>
            <person name="Tyson G.W."/>
            <person name="Wegener G."/>
            <person name="Boetius A."/>
            <person name="Orphan V."/>
        </authorList>
    </citation>
    <scope>NUCLEOTIDE SEQUENCE</scope>
</reference>
<dbReference type="EMBL" id="MT630793">
    <property type="protein sequence ID" value="QNO43153.1"/>
    <property type="molecule type" value="Genomic_DNA"/>
</dbReference>
<evidence type="ECO:0000313" key="8">
    <source>
        <dbReference type="EMBL" id="QNO43153.1"/>
    </source>
</evidence>
<organism evidence="9">
    <name type="scientific">Candidatus Methanogaster sp. ANME-2c ERB4</name>
    <dbReference type="NCBI Taxonomy" id="2759911"/>
    <lineage>
        <taxon>Archaea</taxon>
        <taxon>Methanobacteriati</taxon>
        <taxon>Methanobacteriota</taxon>
        <taxon>Stenosarchaea group</taxon>
        <taxon>Methanomicrobia</taxon>
        <taxon>Methanosarcinales</taxon>
        <taxon>ANME-2 cluster</taxon>
        <taxon>Candidatus Methanogasteraceae</taxon>
        <taxon>Candidatus Methanogaster</taxon>
    </lineage>
</organism>
<proteinExistence type="predicted"/>
<accession>A0A7G9Y691</accession>
<protein>
    <submittedName>
        <fullName evidence="9">Uncharacterized protein</fullName>
    </submittedName>
</protein>
<dbReference type="EMBL" id="MT630708">
    <property type="protein sequence ID" value="QNO42120.1"/>
    <property type="molecule type" value="Genomic_DNA"/>
</dbReference>
<dbReference type="EMBL" id="MT630844">
    <property type="protein sequence ID" value="QNO43525.1"/>
    <property type="molecule type" value="Genomic_DNA"/>
</dbReference>
<evidence type="ECO:0000313" key="4">
    <source>
        <dbReference type="EMBL" id="QNO42278.1"/>
    </source>
</evidence>
<dbReference type="EMBL" id="MT630651">
    <property type="protein sequence ID" value="QNO41566.1"/>
    <property type="molecule type" value="Genomic_DNA"/>
</dbReference>
<evidence type="ECO:0000313" key="5">
    <source>
        <dbReference type="EMBL" id="QNO42486.1"/>
    </source>
</evidence>
<evidence type="ECO:0000313" key="10">
    <source>
        <dbReference type="EMBL" id="QNO45507.1"/>
    </source>
</evidence>
<dbReference type="EMBL" id="MT630750">
    <property type="protein sequence ID" value="QNO42571.1"/>
    <property type="molecule type" value="Genomic_DNA"/>
</dbReference>
<evidence type="ECO:0000313" key="7">
    <source>
        <dbReference type="EMBL" id="QNO42828.1"/>
    </source>
</evidence>
<gene>
    <name evidence="4" type="ORF">CCKMDOMK_00007</name>
    <name evidence="8" type="ORF">CIHDLBAA_00005</name>
    <name evidence="10" type="ORF">FIICPACM_00009</name>
    <name evidence="2" type="ORF">HEBJAHIM_00007</name>
    <name evidence="3" type="ORF">INBEEEIC_00022</name>
    <name evidence="5" type="ORF">LBOOMNCC_00039</name>
    <name evidence="7" type="ORF">MGECJJGJ_00007</name>
    <name evidence="6" type="ORF">MMDHCPHC_00007</name>
    <name evidence="9" type="ORF">NFCMFEAA_00005</name>
</gene>
<name>A0A7G9Y691_9EURY</name>
<evidence type="ECO:0000313" key="9">
    <source>
        <dbReference type="EMBL" id="QNO43525.1"/>
    </source>
</evidence>
<dbReference type="EMBL" id="MT630770">
    <property type="protein sequence ID" value="QNO42828.1"/>
    <property type="molecule type" value="Genomic_DNA"/>
</dbReference>